<dbReference type="InterPro" id="IPR016064">
    <property type="entry name" value="NAD/diacylglycerol_kinase_sf"/>
</dbReference>
<evidence type="ECO:0000313" key="8">
    <source>
        <dbReference type="EMBL" id="MDP0399948.1"/>
    </source>
</evidence>
<dbReference type="Gene3D" id="1.20.144.10">
    <property type="entry name" value="Phosphatidic acid phosphatase type 2/haloperoxidase"/>
    <property type="match status" value="1"/>
</dbReference>
<evidence type="ECO:0000259" key="7">
    <source>
        <dbReference type="PROSITE" id="PS50146"/>
    </source>
</evidence>
<keyword evidence="6" id="KW-0472">Membrane</keyword>
<dbReference type="Gene3D" id="3.40.50.10330">
    <property type="entry name" value="Probable inorganic polyphosphate/atp-NAD kinase, domain 1"/>
    <property type="match status" value="1"/>
</dbReference>
<comment type="caution">
    <text evidence="8">The sequence shown here is derived from an EMBL/GenBank/DDBJ whole genome shotgun (WGS) entry which is preliminary data.</text>
</comment>
<dbReference type="EMBL" id="JAUTIX010000008">
    <property type="protein sequence ID" value="MDP0399948.1"/>
    <property type="molecule type" value="Genomic_DNA"/>
</dbReference>
<dbReference type="CDD" id="cd01610">
    <property type="entry name" value="PAP2_like"/>
    <property type="match status" value="1"/>
</dbReference>
<keyword evidence="4" id="KW-0378">Hydrolase</keyword>
<dbReference type="GO" id="GO:0016301">
    <property type="term" value="F:kinase activity"/>
    <property type="evidence" value="ECO:0007669"/>
    <property type="project" value="UniProtKB-KW"/>
</dbReference>
<dbReference type="GO" id="GO:0005886">
    <property type="term" value="C:plasma membrane"/>
    <property type="evidence" value="ECO:0007669"/>
    <property type="project" value="UniProtKB-SubCell"/>
</dbReference>
<dbReference type="PROSITE" id="PS50146">
    <property type="entry name" value="DAGK"/>
    <property type="match status" value="1"/>
</dbReference>
<keyword evidence="2" id="KW-1003">Cell membrane</keyword>
<keyword evidence="8" id="KW-0418">Kinase</keyword>
<dbReference type="InterPro" id="IPR000326">
    <property type="entry name" value="PAP2/HPO"/>
</dbReference>
<gene>
    <name evidence="8" type="ORF">Q7X28_18695</name>
</gene>
<dbReference type="SMART" id="SM00046">
    <property type="entry name" value="DAGKc"/>
    <property type="match status" value="1"/>
</dbReference>
<protein>
    <submittedName>
        <fullName evidence="8">Diacylglycerol kinase family protein</fullName>
    </submittedName>
</protein>
<dbReference type="InterPro" id="IPR036938">
    <property type="entry name" value="PAP2/HPO_sf"/>
</dbReference>
<comment type="subcellular location">
    <subcellularLocation>
        <location evidence="1">Cell membrane</location>
        <topology evidence="1">Multi-pass membrane protein</topology>
    </subcellularLocation>
</comment>
<keyword evidence="8" id="KW-0808">Transferase</keyword>
<evidence type="ECO:0000256" key="5">
    <source>
        <dbReference type="ARBA" id="ARBA00022989"/>
    </source>
</evidence>
<dbReference type="Gene3D" id="2.60.200.40">
    <property type="match status" value="1"/>
</dbReference>
<dbReference type="InterPro" id="IPR017438">
    <property type="entry name" value="ATP-NAD_kinase_N"/>
</dbReference>
<evidence type="ECO:0000256" key="2">
    <source>
        <dbReference type="ARBA" id="ARBA00022475"/>
    </source>
</evidence>
<dbReference type="AlphaFoldDB" id="A0AA90NDK2"/>
<proteinExistence type="predicted"/>
<keyword evidence="5" id="KW-1133">Transmembrane helix</keyword>
<dbReference type="SUPFAM" id="SSF111331">
    <property type="entry name" value="NAD kinase/diacylglycerol kinase-like"/>
    <property type="match status" value="1"/>
</dbReference>
<dbReference type="PANTHER" id="PTHR14969:SF62">
    <property type="entry name" value="DECAPRENYLPHOSPHORYL-5-PHOSPHORIBOSE PHOSPHATASE RV3807C-RELATED"/>
    <property type="match status" value="1"/>
</dbReference>
<dbReference type="InterPro" id="IPR001206">
    <property type="entry name" value="Diacylglycerol_kinase_cat_dom"/>
</dbReference>
<evidence type="ECO:0000256" key="4">
    <source>
        <dbReference type="ARBA" id="ARBA00022801"/>
    </source>
</evidence>
<dbReference type="Pfam" id="PF01569">
    <property type="entry name" value="PAP2"/>
    <property type="match status" value="1"/>
</dbReference>
<evidence type="ECO:0000313" key="9">
    <source>
        <dbReference type="Proteomes" id="UP001178281"/>
    </source>
</evidence>
<dbReference type="SUPFAM" id="SSF48317">
    <property type="entry name" value="Acid phosphatase/Vanadium-dependent haloperoxidase"/>
    <property type="match status" value="1"/>
</dbReference>
<dbReference type="GO" id="GO:0016787">
    <property type="term" value="F:hydrolase activity"/>
    <property type="evidence" value="ECO:0007669"/>
    <property type="project" value="UniProtKB-KW"/>
</dbReference>
<evidence type="ECO:0000256" key="1">
    <source>
        <dbReference type="ARBA" id="ARBA00004651"/>
    </source>
</evidence>
<evidence type="ECO:0000256" key="6">
    <source>
        <dbReference type="ARBA" id="ARBA00023136"/>
    </source>
</evidence>
<dbReference type="SMART" id="SM00014">
    <property type="entry name" value="acidPPc"/>
    <property type="match status" value="1"/>
</dbReference>
<evidence type="ECO:0000256" key="3">
    <source>
        <dbReference type="ARBA" id="ARBA00022692"/>
    </source>
</evidence>
<dbReference type="Proteomes" id="UP001178281">
    <property type="component" value="Unassembled WGS sequence"/>
</dbReference>
<accession>A0AA90NDK2</accession>
<sequence length="490" mass="51817">MVERAPRTLRRGLSELDGRLFDAVADSPSPLLDLTMRPLSAAADHSVLWMAVAAGMSTGGLSLRRGAVRGLLTLGVTSLVVNQGLKRIYPRARPAFDGVPVKRARRQPTSNSFPSGHAASAAAFAVGVGLEHHRAGYLLGGLAAAVGLSRVATGAHYPADVLAGFAVGAGIAVAGARLVPPVDDGCAVTADAAVEQVRRNPDGAGLVVVLNPASGDGTGTRVAQELRAALPSAEIVELDVGADVDAVAADAASRAEFLGVAGGDGTVATVAAHAIAADTPLAVFPAGTFNHFAKDIGADTVSAAVDFIRRGQVTRVDAVWLNDEKLLLNTASIGAYPEFVRTRSRLQRRRIGRPSATLRAILRVLRRSAPVRVRIEGRPTTVSFFFLGNSMYGAPGFVPGRRSRLDDGLLDVRYLEDGHRRGGTRLLLSWLSGRIRTSKIYREMQTPTVTIESDEPFRVAHDGESGELHRRAHFRVAHRELRVFGTSQVG</sequence>
<dbReference type="RefSeq" id="WP_305112445.1">
    <property type="nucleotide sequence ID" value="NZ_JAUTIX010000008.1"/>
</dbReference>
<keyword evidence="3" id="KW-0812">Transmembrane</keyword>
<name>A0AA90NDK2_9ACTN</name>
<feature type="domain" description="DAGKc" evidence="7">
    <location>
        <begin position="201"/>
        <end position="325"/>
    </location>
</feature>
<keyword evidence="9" id="KW-1185">Reference proteome</keyword>
<dbReference type="Pfam" id="PF00781">
    <property type="entry name" value="DAGK_cat"/>
    <property type="match status" value="1"/>
</dbReference>
<reference evidence="8" key="1">
    <citation type="submission" date="2023-08" db="EMBL/GenBank/DDBJ databases">
        <title>The draft genome of Tsukamurella strandjordii strain 050030.</title>
        <authorList>
            <person name="Zhao F."/>
            <person name="Feng Y."/>
            <person name="Zong Z."/>
        </authorList>
    </citation>
    <scope>NUCLEOTIDE SEQUENCE</scope>
    <source>
        <strain evidence="8">050030</strain>
    </source>
</reference>
<dbReference type="PANTHER" id="PTHR14969">
    <property type="entry name" value="SPHINGOSINE-1-PHOSPHATE PHOSPHOHYDROLASE"/>
    <property type="match status" value="1"/>
</dbReference>
<organism evidence="8 9">
    <name type="scientific">Tsukamurella strandjordii</name>
    <dbReference type="NCBI Taxonomy" id="147577"/>
    <lineage>
        <taxon>Bacteria</taxon>
        <taxon>Bacillati</taxon>
        <taxon>Actinomycetota</taxon>
        <taxon>Actinomycetes</taxon>
        <taxon>Mycobacteriales</taxon>
        <taxon>Tsukamurellaceae</taxon>
        <taxon>Tsukamurella</taxon>
    </lineage>
</organism>